<dbReference type="GO" id="GO:0000976">
    <property type="term" value="F:transcription cis-regulatory region binding"/>
    <property type="evidence" value="ECO:0007669"/>
    <property type="project" value="TreeGrafter"/>
</dbReference>
<evidence type="ECO:0000313" key="10">
    <source>
        <dbReference type="Proteomes" id="UP000741282"/>
    </source>
</evidence>
<evidence type="ECO:0000256" key="5">
    <source>
        <dbReference type="ARBA" id="ARBA00023125"/>
    </source>
</evidence>
<keyword evidence="3" id="KW-0677">Repeat</keyword>
<feature type="domain" description="SpoVT-AbrB" evidence="8">
    <location>
        <begin position="5"/>
        <end position="47"/>
    </location>
</feature>
<reference evidence="9" key="1">
    <citation type="submission" date="2020-04" db="EMBL/GenBank/DDBJ databases">
        <authorList>
            <person name="Zhang T."/>
        </authorList>
    </citation>
    <scope>NUCLEOTIDE SEQUENCE</scope>
    <source>
        <strain evidence="9">HKST-UBA17</strain>
    </source>
</reference>
<dbReference type="Proteomes" id="UP000741282">
    <property type="component" value="Unassembled WGS sequence"/>
</dbReference>
<dbReference type="Pfam" id="PF02381">
    <property type="entry name" value="MraZ"/>
    <property type="match status" value="2"/>
</dbReference>
<dbReference type="InterPro" id="IPR007159">
    <property type="entry name" value="SpoVT-AbrB_dom"/>
</dbReference>
<gene>
    <name evidence="7 9" type="primary">mraZ</name>
    <name evidence="9" type="ORF">KC685_02595</name>
</gene>
<keyword evidence="5 7" id="KW-0238">DNA-binding</keyword>
<evidence type="ECO:0000313" key="9">
    <source>
        <dbReference type="EMBL" id="MCA9376784.1"/>
    </source>
</evidence>
<organism evidence="9 10">
    <name type="scientific">Candidatus Dojkabacteria bacterium</name>
    <dbReference type="NCBI Taxonomy" id="2099670"/>
    <lineage>
        <taxon>Bacteria</taxon>
        <taxon>Candidatus Dojkabacteria</taxon>
    </lineage>
</organism>
<dbReference type="InterPro" id="IPR037914">
    <property type="entry name" value="SpoVT-AbrB_sf"/>
</dbReference>
<evidence type="ECO:0000259" key="8">
    <source>
        <dbReference type="PROSITE" id="PS51740"/>
    </source>
</evidence>
<dbReference type="NCBIfam" id="TIGR00242">
    <property type="entry name" value="division/cell wall cluster transcriptional repressor MraZ"/>
    <property type="match status" value="1"/>
</dbReference>
<dbReference type="InterPro" id="IPR020603">
    <property type="entry name" value="MraZ_dom"/>
</dbReference>
<dbReference type="CDD" id="cd16321">
    <property type="entry name" value="MraZ_C"/>
    <property type="match status" value="1"/>
</dbReference>
<reference evidence="9" key="2">
    <citation type="journal article" date="2021" name="Microbiome">
        <title>Successional dynamics and alternative stable states in a saline activated sludge microbial community over 9 years.</title>
        <authorList>
            <person name="Wang Y."/>
            <person name="Ye J."/>
            <person name="Ju F."/>
            <person name="Liu L."/>
            <person name="Boyd J.A."/>
            <person name="Deng Y."/>
            <person name="Parks D.H."/>
            <person name="Jiang X."/>
            <person name="Yin X."/>
            <person name="Woodcroft B.J."/>
            <person name="Tyson G.W."/>
            <person name="Hugenholtz P."/>
            <person name="Polz M.F."/>
            <person name="Zhang T."/>
        </authorList>
    </citation>
    <scope>NUCLEOTIDE SEQUENCE</scope>
    <source>
        <strain evidence="9">HKST-UBA17</strain>
    </source>
</reference>
<dbReference type="Gene3D" id="3.40.1550.20">
    <property type="entry name" value="Transcriptional regulator MraZ domain"/>
    <property type="match status" value="1"/>
</dbReference>
<comment type="subcellular location">
    <subcellularLocation>
        <location evidence="7">Cytoplasm</location>
        <location evidence="7">Nucleoid</location>
    </subcellularLocation>
</comment>
<dbReference type="GO" id="GO:0003700">
    <property type="term" value="F:DNA-binding transcription factor activity"/>
    <property type="evidence" value="ECO:0007669"/>
    <property type="project" value="UniProtKB-UniRule"/>
</dbReference>
<dbReference type="PANTHER" id="PTHR34701:SF1">
    <property type="entry name" value="TRANSCRIPTIONAL REGULATOR MRAZ"/>
    <property type="match status" value="1"/>
</dbReference>
<dbReference type="InterPro" id="IPR035642">
    <property type="entry name" value="MraZ_N"/>
</dbReference>
<evidence type="ECO:0000256" key="1">
    <source>
        <dbReference type="ARBA" id="ARBA00013860"/>
    </source>
</evidence>
<dbReference type="AlphaFoldDB" id="A0A955I2D1"/>
<feature type="domain" description="SpoVT-AbrB" evidence="8">
    <location>
        <begin position="76"/>
        <end position="119"/>
    </location>
</feature>
<dbReference type="InterPro" id="IPR038619">
    <property type="entry name" value="MraZ_sf"/>
</dbReference>
<dbReference type="GO" id="GO:0005737">
    <property type="term" value="C:cytoplasm"/>
    <property type="evidence" value="ECO:0007669"/>
    <property type="project" value="UniProtKB-UniRule"/>
</dbReference>
<dbReference type="InterPro" id="IPR035644">
    <property type="entry name" value="MraZ_C"/>
</dbReference>
<name>A0A955I2D1_9BACT</name>
<dbReference type="CDD" id="cd16320">
    <property type="entry name" value="MraZ_N"/>
    <property type="match status" value="1"/>
</dbReference>
<evidence type="ECO:0000256" key="3">
    <source>
        <dbReference type="ARBA" id="ARBA00022737"/>
    </source>
</evidence>
<keyword evidence="6 7" id="KW-0804">Transcription</keyword>
<keyword evidence="2 7" id="KW-0963">Cytoplasm</keyword>
<dbReference type="InterPro" id="IPR003444">
    <property type="entry name" value="MraZ"/>
</dbReference>
<proteinExistence type="inferred from homology"/>
<evidence type="ECO:0000256" key="4">
    <source>
        <dbReference type="ARBA" id="ARBA00023015"/>
    </source>
</evidence>
<evidence type="ECO:0000256" key="2">
    <source>
        <dbReference type="ARBA" id="ARBA00022490"/>
    </source>
</evidence>
<protein>
    <recommendedName>
        <fullName evidence="1 7">Transcriptional regulator MraZ</fullName>
    </recommendedName>
</protein>
<comment type="caution">
    <text evidence="9">The sequence shown here is derived from an EMBL/GenBank/DDBJ whole genome shotgun (WGS) entry which is preliminary data.</text>
</comment>
<evidence type="ECO:0000256" key="6">
    <source>
        <dbReference type="ARBA" id="ARBA00023163"/>
    </source>
</evidence>
<comment type="similarity">
    <text evidence="7">Belongs to the MraZ family.</text>
</comment>
<dbReference type="SUPFAM" id="SSF89447">
    <property type="entry name" value="AbrB/MazE/MraZ-like"/>
    <property type="match status" value="1"/>
</dbReference>
<comment type="subunit">
    <text evidence="7">Forms oligomers.</text>
</comment>
<sequence length="145" mass="16627">MLIGEYTSRVGEKKRVAIPKKLRGQLGDGLILTRGYEHSLVLVDQTRWEIIAKEVIDGSFINKDIRDTTRFLVGSAVEISPDPQGRVVIPDNLFRYAQIESEIVFIGLVNWVEIWDRSKWEERLVYLDQHSSEIADSLGRKGKDE</sequence>
<dbReference type="EMBL" id="JAGQLN010000007">
    <property type="protein sequence ID" value="MCA9376784.1"/>
    <property type="molecule type" value="Genomic_DNA"/>
</dbReference>
<dbReference type="PANTHER" id="PTHR34701">
    <property type="entry name" value="TRANSCRIPTIONAL REGULATOR MRAZ"/>
    <property type="match status" value="1"/>
</dbReference>
<dbReference type="GO" id="GO:2000143">
    <property type="term" value="P:negative regulation of DNA-templated transcription initiation"/>
    <property type="evidence" value="ECO:0007669"/>
    <property type="project" value="TreeGrafter"/>
</dbReference>
<dbReference type="PROSITE" id="PS51740">
    <property type="entry name" value="SPOVT_ABRB"/>
    <property type="match status" value="2"/>
</dbReference>
<accession>A0A955I2D1</accession>
<dbReference type="HAMAP" id="MF_01008">
    <property type="entry name" value="MraZ"/>
    <property type="match status" value="1"/>
</dbReference>
<keyword evidence="4 7" id="KW-0805">Transcription regulation</keyword>
<dbReference type="GO" id="GO:0009295">
    <property type="term" value="C:nucleoid"/>
    <property type="evidence" value="ECO:0007669"/>
    <property type="project" value="UniProtKB-SubCell"/>
</dbReference>
<evidence type="ECO:0000256" key="7">
    <source>
        <dbReference type="HAMAP-Rule" id="MF_01008"/>
    </source>
</evidence>